<gene>
    <name evidence="1" type="ORF">UBRO_20317</name>
</gene>
<name>A0A1K0H1T7_9BASI</name>
<dbReference type="Proteomes" id="UP000179920">
    <property type="component" value="Chromosome II"/>
</dbReference>
<sequence>MDTMMSMAAPPVLQGSSGYYSWQRQLRIYVNGANPMMWEEITGTAYFCEKCRNHILMLYLHGMYHKDELCVIGPDAQEELESYEERPCAGIIGSGKQRVLTEFIEISSIEVLQQNSPESVQA</sequence>
<reference evidence="2" key="1">
    <citation type="submission" date="2016-04" db="EMBL/GenBank/DDBJ databases">
        <authorList>
            <person name="Guldener U."/>
            <person name="Guldener U."/>
        </authorList>
    </citation>
    <scope>NUCLEOTIDE SEQUENCE [LARGE SCALE GENOMIC DNA]</scope>
    <source>
        <strain evidence="2">UB2112</strain>
    </source>
</reference>
<evidence type="ECO:0000313" key="2">
    <source>
        <dbReference type="Proteomes" id="UP000179920"/>
    </source>
</evidence>
<dbReference type="EMBL" id="LT558118">
    <property type="protein sequence ID" value="SAM72989.1"/>
    <property type="molecule type" value="Genomic_DNA"/>
</dbReference>
<dbReference type="AlphaFoldDB" id="A0A1K0H1T7"/>
<protein>
    <submittedName>
        <fullName evidence="1">Uncharacterized protein</fullName>
    </submittedName>
</protein>
<proteinExistence type="predicted"/>
<organism evidence="1 2">
    <name type="scientific">Ustilago bromivora</name>
    <dbReference type="NCBI Taxonomy" id="307758"/>
    <lineage>
        <taxon>Eukaryota</taxon>
        <taxon>Fungi</taxon>
        <taxon>Dikarya</taxon>
        <taxon>Basidiomycota</taxon>
        <taxon>Ustilaginomycotina</taxon>
        <taxon>Ustilaginomycetes</taxon>
        <taxon>Ustilaginales</taxon>
        <taxon>Ustilaginaceae</taxon>
        <taxon>Ustilago</taxon>
    </lineage>
</organism>
<evidence type="ECO:0000313" key="1">
    <source>
        <dbReference type="EMBL" id="SAM72989.1"/>
    </source>
</evidence>
<accession>A0A1K0H1T7</accession>